<evidence type="ECO:0000256" key="2">
    <source>
        <dbReference type="SAM" id="Phobius"/>
    </source>
</evidence>
<feature type="compositionally biased region" description="Pro residues" evidence="1">
    <location>
        <begin position="61"/>
        <end position="72"/>
    </location>
</feature>
<dbReference type="Pfam" id="PF25778">
    <property type="entry name" value="DUF7948"/>
    <property type="match status" value="1"/>
</dbReference>
<evidence type="ECO:0000313" key="5">
    <source>
        <dbReference type="Proteomes" id="UP000334340"/>
    </source>
</evidence>
<evidence type="ECO:0000256" key="1">
    <source>
        <dbReference type="SAM" id="MobiDB-lite"/>
    </source>
</evidence>
<keyword evidence="2" id="KW-0472">Membrane</keyword>
<dbReference type="AlphaFoldDB" id="A0A564ZGF1"/>
<feature type="compositionally biased region" description="Low complexity" evidence="1">
    <location>
        <begin position="73"/>
        <end position="82"/>
    </location>
</feature>
<dbReference type="EMBL" id="CABIKM010000008">
    <property type="protein sequence ID" value="VUZ84206.1"/>
    <property type="molecule type" value="Genomic_DNA"/>
</dbReference>
<organism evidence="4 5">
    <name type="scientific">Candidatus Methylomirabilis lanthanidiphila</name>
    <dbReference type="NCBI Taxonomy" id="2211376"/>
    <lineage>
        <taxon>Bacteria</taxon>
        <taxon>Candidatus Methylomirabilota</taxon>
        <taxon>Candidatus Methylomirabilia</taxon>
        <taxon>Candidatus Methylomirabilales</taxon>
        <taxon>Candidatus Methylomirabilaceae</taxon>
        <taxon>Candidatus Methylomirabilis</taxon>
    </lineage>
</organism>
<feature type="domain" description="DUF7948" evidence="3">
    <location>
        <begin position="93"/>
        <end position="275"/>
    </location>
</feature>
<accession>A0A564ZGF1</accession>
<feature type="transmembrane region" description="Helical" evidence="2">
    <location>
        <begin position="25"/>
        <end position="45"/>
    </location>
</feature>
<proteinExistence type="predicted"/>
<protein>
    <recommendedName>
        <fullName evidence="3">DUF7948 domain-containing protein</fullName>
    </recommendedName>
</protein>
<evidence type="ECO:0000313" key="4">
    <source>
        <dbReference type="EMBL" id="VUZ84206.1"/>
    </source>
</evidence>
<name>A0A564ZGF1_9BACT</name>
<feature type="region of interest" description="Disordered" evidence="1">
    <location>
        <begin position="355"/>
        <end position="379"/>
    </location>
</feature>
<keyword evidence="2" id="KW-1133">Transmembrane helix</keyword>
<gene>
    <name evidence="4" type="ORF">MELA_00572</name>
</gene>
<reference evidence="4 5" key="1">
    <citation type="submission" date="2019-07" db="EMBL/GenBank/DDBJ databases">
        <authorList>
            <person name="Cremers G."/>
        </authorList>
    </citation>
    <scope>NUCLEOTIDE SEQUENCE [LARGE SCALE GENOMIC DNA]</scope>
</reference>
<keyword evidence="2" id="KW-0812">Transmembrane</keyword>
<feature type="region of interest" description="Disordered" evidence="1">
    <location>
        <begin position="55"/>
        <end position="88"/>
    </location>
</feature>
<evidence type="ECO:0000259" key="3">
    <source>
        <dbReference type="Pfam" id="PF25778"/>
    </source>
</evidence>
<keyword evidence="5" id="KW-1185">Reference proteome</keyword>
<dbReference type="InterPro" id="IPR057708">
    <property type="entry name" value="DUF7948"/>
</dbReference>
<dbReference type="Proteomes" id="UP000334340">
    <property type="component" value="Unassembled WGS sequence"/>
</dbReference>
<sequence>MVGATGSRWLGFSPTRRSERRTGRWAVVGVLALTLGTWALGLVYASHTQPASAVRTSIAPATPPPALRPPAPRTETARQATRQISRPRSSRAFIENQEQIAFRIGDGVRGRTTALSFTPQGLTMTLTGSRPSSHIIRTTARSRDPLVRNEAADLTYWLVTLNFLDANPALRPQWQNPRPVTISSSTGLQPHEAIGHPASATLRYLDVWPGIDLLYTITDGRLYSTFVVKPGADPNQIQFTYHGVTAIRRTEAERLEVSTPVGSFTEDAPVAYQESRYLARLAYLRDGSVDEVPGNTLEPNERRVAVAVAYTLQPSGETSVWGIHVETYDPHVPLIIERIVRYPGSIEGVGTDVDPGLAADRNKPAHAYASPAPLNLPTP</sequence>